<name>A0ABP7NWX1_9GAMM</name>
<sequence>MTRLRGLLVLIILCQPAWAQDLLLSPFPFSELESSSEDNRPEYEVMTGRVSDSNSGLRAVGAVRVTGNRSIATYEIPRRHDEDEVFEHYMAEVSRLKGLLLFKCEARNCGRSNDWANTVFDRRILYGRDRNQRYLAARLWEGDDSYLVSVYVIRRGNQRLYAHVEQIRYDRVLALEGDAKLLSTQLNAQRGELPSPPVSEASAGDAGQAVPFPAPAVDPEALADIQRFDELLKAAGDVRTLVVTADGVRSSRTFDSRLEQWFSEIASLGFDSRHGQIVIGSFSEQPNIDARRNYREAASLGSLVRTYLRRRYVQLEAVETLTIGPWRNQLQNLSSSSGLNDVDSSTGGLVRYVELVWLPAGGPAND</sequence>
<keyword evidence="2" id="KW-1185">Reference proteome</keyword>
<gene>
    <name evidence="1" type="ORF">GCM10022278_11870</name>
</gene>
<evidence type="ECO:0000313" key="1">
    <source>
        <dbReference type="EMBL" id="GAA3954884.1"/>
    </source>
</evidence>
<dbReference type="Proteomes" id="UP001501337">
    <property type="component" value="Unassembled WGS sequence"/>
</dbReference>
<organism evidence="1 2">
    <name type="scientific">Allohahella marinimesophila</name>
    <dbReference type="NCBI Taxonomy" id="1054972"/>
    <lineage>
        <taxon>Bacteria</taxon>
        <taxon>Pseudomonadati</taxon>
        <taxon>Pseudomonadota</taxon>
        <taxon>Gammaproteobacteria</taxon>
        <taxon>Oceanospirillales</taxon>
        <taxon>Hahellaceae</taxon>
        <taxon>Allohahella</taxon>
    </lineage>
</organism>
<proteinExistence type="predicted"/>
<dbReference type="InterPro" id="IPR032608">
    <property type="entry name" value="DUF4892"/>
</dbReference>
<dbReference type="RefSeq" id="WP_344804297.1">
    <property type="nucleotide sequence ID" value="NZ_BAABBO010000007.1"/>
</dbReference>
<evidence type="ECO:0008006" key="3">
    <source>
        <dbReference type="Google" id="ProtNLM"/>
    </source>
</evidence>
<dbReference type="EMBL" id="BAABBO010000007">
    <property type="protein sequence ID" value="GAA3954884.1"/>
    <property type="molecule type" value="Genomic_DNA"/>
</dbReference>
<accession>A0ABP7NWX1</accession>
<evidence type="ECO:0000313" key="2">
    <source>
        <dbReference type="Proteomes" id="UP001501337"/>
    </source>
</evidence>
<comment type="caution">
    <text evidence="1">The sequence shown here is derived from an EMBL/GenBank/DDBJ whole genome shotgun (WGS) entry which is preliminary data.</text>
</comment>
<dbReference type="Pfam" id="PF16234">
    <property type="entry name" value="DUF4892"/>
    <property type="match status" value="1"/>
</dbReference>
<reference evidence="2" key="1">
    <citation type="journal article" date="2019" name="Int. J. Syst. Evol. Microbiol.">
        <title>The Global Catalogue of Microorganisms (GCM) 10K type strain sequencing project: providing services to taxonomists for standard genome sequencing and annotation.</title>
        <authorList>
            <consortium name="The Broad Institute Genomics Platform"/>
            <consortium name="The Broad Institute Genome Sequencing Center for Infectious Disease"/>
            <person name="Wu L."/>
            <person name="Ma J."/>
        </authorList>
    </citation>
    <scope>NUCLEOTIDE SEQUENCE [LARGE SCALE GENOMIC DNA]</scope>
    <source>
        <strain evidence="2">JCM 17555</strain>
    </source>
</reference>
<protein>
    <recommendedName>
        <fullName evidence="3">DUF4892 domain-containing protein</fullName>
    </recommendedName>
</protein>